<organism evidence="5 6">
    <name type="scientific">Catenulispora yoronensis</name>
    <dbReference type="NCBI Taxonomy" id="450799"/>
    <lineage>
        <taxon>Bacteria</taxon>
        <taxon>Bacillati</taxon>
        <taxon>Actinomycetota</taxon>
        <taxon>Actinomycetes</taxon>
        <taxon>Catenulisporales</taxon>
        <taxon>Catenulisporaceae</taxon>
        <taxon>Catenulispora</taxon>
    </lineage>
</organism>
<protein>
    <recommendedName>
        <fullName evidence="2">Anti-sigma factor antagonist</fullName>
    </recommendedName>
</protein>
<feature type="compositionally biased region" description="Acidic residues" evidence="3">
    <location>
        <begin position="121"/>
        <end position="133"/>
    </location>
</feature>
<name>A0ABN2VNU4_9ACTN</name>
<dbReference type="RefSeq" id="WP_344672300.1">
    <property type="nucleotide sequence ID" value="NZ_BAAAQN010000126.1"/>
</dbReference>
<proteinExistence type="inferred from homology"/>
<feature type="region of interest" description="Disordered" evidence="3">
    <location>
        <begin position="107"/>
        <end position="133"/>
    </location>
</feature>
<evidence type="ECO:0000259" key="4">
    <source>
        <dbReference type="PROSITE" id="PS50801"/>
    </source>
</evidence>
<dbReference type="Proteomes" id="UP001500751">
    <property type="component" value="Unassembled WGS sequence"/>
</dbReference>
<dbReference type="Pfam" id="PF01740">
    <property type="entry name" value="STAS"/>
    <property type="match status" value="1"/>
</dbReference>
<dbReference type="PROSITE" id="PS50801">
    <property type="entry name" value="STAS"/>
    <property type="match status" value="1"/>
</dbReference>
<evidence type="ECO:0000313" key="6">
    <source>
        <dbReference type="Proteomes" id="UP001500751"/>
    </source>
</evidence>
<dbReference type="SUPFAM" id="SSF52091">
    <property type="entry name" value="SpoIIaa-like"/>
    <property type="match status" value="1"/>
</dbReference>
<dbReference type="PANTHER" id="PTHR33495:SF2">
    <property type="entry name" value="ANTI-SIGMA FACTOR ANTAGONIST TM_1081-RELATED"/>
    <property type="match status" value="1"/>
</dbReference>
<dbReference type="InterPro" id="IPR036513">
    <property type="entry name" value="STAS_dom_sf"/>
</dbReference>
<gene>
    <name evidence="5" type="ORF">GCM10009839_94200</name>
</gene>
<evidence type="ECO:0000256" key="1">
    <source>
        <dbReference type="ARBA" id="ARBA00009013"/>
    </source>
</evidence>
<comment type="similarity">
    <text evidence="1 2">Belongs to the anti-sigma-factor antagonist family.</text>
</comment>
<reference evidence="5 6" key="1">
    <citation type="journal article" date="2019" name="Int. J. Syst. Evol. Microbiol.">
        <title>The Global Catalogue of Microorganisms (GCM) 10K type strain sequencing project: providing services to taxonomists for standard genome sequencing and annotation.</title>
        <authorList>
            <consortium name="The Broad Institute Genomics Platform"/>
            <consortium name="The Broad Institute Genome Sequencing Center for Infectious Disease"/>
            <person name="Wu L."/>
            <person name="Ma J."/>
        </authorList>
    </citation>
    <scope>NUCLEOTIDE SEQUENCE [LARGE SCALE GENOMIC DNA]</scope>
    <source>
        <strain evidence="5 6">JCM 16014</strain>
    </source>
</reference>
<dbReference type="InterPro" id="IPR003658">
    <property type="entry name" value="Anti-sigma_ant"/>
</dbReference>
<sequence length="133" mass="14062">MEFSCTARQSDGHAVVTVTGDVDLAVHARFQTEAEPWAAASDTHHLIIDCSGVTFLDSMGLRVLVHLRRLVTDDGREFSLRAPSAPVLRVLELAGVEGLFQIIDAGSDVGSDADSKAGSDADPDAETEAEPVS</sequence>
<evidence type="ECO:0000256" key="3">
    <source>
        <dbReference type="SAM" id="MobiDB-lite"/>
    </source>
</evidence>
<dbReference type="NCBIfam" id="TIGR00377">
    <property type="entry name" value="ant_ant_sig"/>
    <property type="match status" value="1"/>
</dbReference>
<dbReference type="EMBL" id="BAAAQN010000126">
    <property type="protein sequence ID" value="GAA2067645.1"/>
    <property type="molecule type" value="Genomic_DNA"/>
</dbReference>
<comment type="caution">
    <text evidence="5">The sequence shown here is derived from an EMBL/GenBank/DDBJ whole genome shotgun (WGS) entry which is preliminary data.</text>
</comment>
<accession>A0ABN2VNU4</accession>
<evidence type="ECO:0000256" key="2">
    <source>
        <dbReference type="RuleBase" id="RU003749"/>
    </source>
</evidence>
<evidence type="ECO:0000313" key="5">
    <source>
        <dbReference type="EMBL" id="GAA2067645.1"/>
    </source>
</evidence>
<dbReference type="CDD" id="cd07043">
    <property type="entry name" value="STAS_anti-anti-sigma_factors"/>
    <property type="match status" value="1"/>
</dbReference>
<keyword evidence="6" id="KW-1185">Reference proteome</keyword>
<feature type="domain" description="STAS" evidence="4">
    <location>
        <begin position="3"/>
        <end position="96"/>
    </location>
</feature>
<dbReference type="InterPro" id="IPR002645">
    <property type="entry name" value="STAS_dom"/>
</dbReference>
<dbReference type="PANTHER" id="PTHR33495">
    <property type="entry name" value="ANTI-SIGMA FACTOR ANTAGONIST TM_1081-RELATED-RELATED"/>
    <property type="match status" value="1"/>
</dbReference>
<dbReference type="Gene3D" id="3.30.750.24">
    <property type="entry name" value="STAS domain"/>
    <property type="match status" value="1"/>
</dbReference>